<dbReference type="InterPro" id="IPR030445">
    <property type="entry name" value="H3-K79_meTrfase"/>
</dbReference>
<feature type="non-terminal residue" evidence="13">
    <location>
        <position position="214"/>
    </location>
</feature>
<gene>
    <name evidence="13" type="ORF">GYMLUDRAFT_177198</name>
</gene>
<dbReference type="InterPro" id="IPR025789">
    <property type="entry name" value="DOT1_dom"/>
</dbReference>
<evidence type="ECO:0000256" key="2">
    <source>
        <dbReference type="ARBA" id="ARBA00012190"/>
    </source>
</evidence>
<reference evidence="13 14" key="1">
    <citation type="submission" date="2014-04" db="EMBL/GenBank/DDBJ databases">
        <title>Evolutionary Origins and Diversification of the Mycorrhizal Mutualists.</title>
        <authorList>
            <consortium name="DOE Joint Genome Institute"/>
            <consortium name="Mycorrhizal Genomics Consortium"/>
            <person name="Kohler A."/>
            <person name="Kuo A."/>
            <person name="Nagy L.G."/>
            <person name="Floudas D."/>
            <person name="Copeland A."/>
            <person name="Barry K.W."/>
            <person name="Cichocki N."/>
            <person name="Veneault-Fourrey C."/>
            <person name="LaButti K."/>
            <person name="Lindquist E.A."/>
            <person name="Lipzen A."/>
            <person name="Lundell T."/>
            <person name="Morin E."/>
            <person name="Murat C."/>
            <person name="Riley R."/>
            <person name="Ohm R."/>
            <person name="Sun H."/>
            <person name="Tunlid A."/>
            <person name="Henrissat B."/>
            <person name="Grigoriev I.V."/>
            <person name="Hibbett D.S."/>
            <person name="Martin F."/>
        </authorList>
    </citation>
    <scope>NUCLEOTIDE SEQUENCE [LARGE SCALE GENOMIC DNA]</scope>
    <source>
        <strain evidence="13 14">FD-317 M1</strain>
    </source>
</reference>
<dbReference type="Pfam" id="PF08123">
    <property type="entry name" value="DOT1"/>
    <property type="match status" value="1"/>
</dbReference>
<feature type="non-terminal residue" evidence="13">
    <location>
        <position position="1"/>
    </location>
</feature>
<evidence type="ECO:0000256" key="3">
    <source>
        <dbReference type="ARBA" id="ARBA00020987"/>
    </source>
</evidence>
<comment type="miscellaneous">
    <text evidence="11">In contrast to other lysine histone methyltransferases, it does not contain a SET domain, suggesting the existence of another mechanism for methylation of lysine residues of histones.</text>
</comment>
<keyword evidence="14" id="KW-1185">Reference proteome</keyword>
<evidence type="ECO:0000256" key="11">
    <source>
        <dbReference type="RuleBase" id="RU271113"/>
    </source>
</evidence>
<sequence length="214" mass="23758">LHLLQEIYDRCVKPKHHILKAGKGDTTYGELMPVFLERLFQMVNLDSDSLFIDLGSGTGNTLAQAALTRGCRAFGIELRTDVATIANRMLKAAIIRSEIWGIPIGKTEAICGDMLNSIEVISWIKAADCVLINNRIFDSSLNEKIKSLIKNMKPGAVLVSLKSYQVCSMNRSGRIRPGSKDVGLMFEVSEHGYSSGDVSWSSEEGVYYIHRKIF</sequence>
<evidence type="ECO:0000256" key="5">
    <source>
        <dbReference type="ARBA" id="ARBA00022679"/>
    </source>
</evidence>
<dbReference type="EC" id="2.1.1.360" evidence="2 11"/>
<dbReference type="EMBL" id="KN834815">
    <property type="protein sequence ID" value="KIK54514.1"/>
    <property type="molecule type" value="Genomic_DNA"/>
</dbReference>
<keyword evidence="5 11" id="KW-0808">Transferase</keyword>
<evidence type="ECO:0000256" key="9">
    <source>
        <dbReference type="ARBA" id="ARBA00029821"/>
    </source>
</evidence>
<dbReference type="GO" id="GO:0032259">
    <property type="term" value="P:methylation"/>
    <property type="evidence" value="ECO:0007669"/>
    <property type="project" value="UniProtKB-KW"/>
</dbReference>
<dbReference type="AlphaFoldDB" id="A0A0D0BXL3"/>
<comment type="catalytic activity">
    <reaction evidence="10 11">
        <text>L-lysyl(79)-[histone H3] + 3 S-adenosyl-L-methionine = N(6),N(6),N(6)-trimethyl-L-lysyl(79)-[histone H3] + 3 S-adenosyl-L-homocysteine + 3 H(+)</text>
        <dbReference type="Rhea" id="RHEA:60328"/>
        <dbReference type="Rhea" id="RHEA-COMP:15549"/>
        <dbReference type="Rhea" id="RHEA-COMP:15552"/>
        <dbReference type="ChEBI" id="CHEBI:15378"/>
        <dbReference type="ChEBI" id="CHEBI:29969"/>
        <dbReference type="ChEBI" id="CHEBI:57856"/>
        <dbReference type="ChEBI" id="CHEBI:59789"/>
        <dbReference type="ChEBI" id="CHEBI:61961"/>
        <dbReference type="EC" id="2.1.1.360"/>
    </reaction>
</comment>
<protein>
    <recommendedName>
        <fullName evidence="3 11">Histone-lysine N-methyltransferase, H3 lysine-79 specific</fullName>
        <ecNumber evidence="2 11">2.1.1.360</ecNumber>
    </recommendedName>
    <alternativeName>
        <fullName evidence="9 11">Histone H3-K79 methyltransferase</fullName>
    </alternativeName>
</protein>
<comment type="activity regulation">
    <text evidence="11">Ubiquitination of histone H2B to form H2BK123ub1 is required for efficient DOT1 methyltransferase activity on histone H3.</text>
</comment>
<evidence type="ECO:0000313" key="14">
    <source>
        <dbReference type="Proteomes" id="UP000053593"/>
    </source>
</evidence>
<dbReference type="PANTHER" id="PTHR21451:SF0">
    <property type="entry name" value="HISTONE-LYSINE N-METHYLTRANSFERASE, H3 LYSINE-79 SPECIFIC"/>
    <property type="match status" value="1"/>
</dbReference>
<dbReference type="PANTHER" id="PTHR21451">
    <property type="entry name" value="HISTONE H3 METHYLTRANSFERASE"/>
    <property type="match status" value="1"/>
</dbReference>
<proteinExistence type="inferred from homology"/>
<evidence type="ECO:0000256" key="8">
    <source>
        <dbReference type="ARBA" id="ARBA00023242"/>
    </source>
</evidence>
<evidence type="ECO:0000313" key="13">
    <source>
        <dbReference type="EMBL" id="KIK54514.1"/>
    </source>
</evidence>
<dbReference type="GO" id="GO:0006281">
    <property type="term" value="P:DNA repair"/>
    <property type="evidence" value="ECO:0007669"/>
    <property type="project" value="TreeGrafter"/>
</dbReference>
<dbReference type="PROSITE" id="PS51569">
    <property type="entry name" value="DOT1"/>
    <property type="match status" value="1"/>
</dbReference>
<comment type="similarity">
    <text evidence="11">Belongs to the class I-like SAM-binding methyltransferase superfamily. DOT1 family.</text>
</comment>
<dbReference type="GO" id="GO:0005634">
    <property type="term" value="C:nucleus"/>
    <property type="evidence" value="ECO:0007669"/>
    <property type="project" value="UniProtKB-SubCell"/>
</dbReference>
<evidence type="ECO:0000256" key="7">
    <source>
        <dbReference type="ARBA" id="ARBA00022853"/>
    </source>
</evidence>
<name>A0A0D0BXL3_9AGAR</name>
<keyword evidence="4 11" id="KW-0489">Methyltransferase</keyword>
<dbReference type="OrthoDB" id="443402at2759"/>
<dbReference type="Gene3D" id="3.40.50.150">
    <property type="entry name" value="Vaccinia Virus protein VP39"/>
    <property type="match status" value="1"/>
</dbReference>
<evidence type="ECO:0000256" key="4">
    <source>
        <dbReference type="ARBA" id="ARBA00022603"/>
    </source>
</evidence>
<dbReference type="GO" id="GO:0000077">
    <property type="term" value="P:DNA damage checkpoint signaling"/>
    <property type="evidence" value="ECO:0007669"/>
    <property type="project" value="TreeGrafter"/>
</dbReference>
<dbReference type="HOGENOM" id="CLU_095024_0_0_1"/>
<comment type="subcellular location">
    <subcellularLocation>
        <location evidence="1 11">Nucleus</location>
    </subcellularLocation>
</comment>
<evidence type="ECO:0000256" key="6">
    <source>
        <dbReference type="ARBA" id="ARBA00022691"/>
    </source>
</evidence>
<evidence type="ECO:0000256" key="1">
    <source>
        <dbReference type="ARBA" id="ARBA00004123"/>
    </source>
</evidence>
<evidence type="ECO:0000259" key="12">
    <source>
        <dbReference type="PROSITE" id="PS51569"/>
    </source>
</evidence>
<organism evidence="13 14">
    <name type="scientific">Collybiopsis luxurians FD-317 M1</name>
    <dbReference type="NCBI Taxonomy" id="944289"/>
    <lineage>
        <taxon>Eukaryota</taxon>
        <taxon>Fungi</taxon>
        <taxon>Dikarya</taxon>
        <taxon>Basidiomycota</taxon>
        <taxon>Agaricomycotina</taxon>
        <taxon>Agaricomycetes</taxon>
        <taxon>Agaricomycetidae</taxon>
        <taxon>Agaricales</taxon>
        <taxon>Marasmiineae</taxon>
        <taxon>Omphalotaceae</taxon>
        <taxon>Collybiopsis</taxon>
        <taxon>Collybiopsis luxurians</taxon>
    </lineage>
</organism>
<dbReference type="InterPro" id="IPR029063">
    <property type="entry name" value="SAM-dependent_MTases_sf"/>
</dbReference>
<dbReference type="GO" id="GO:0140956">
    <property type="term" value="F:histone H3K79 trimethyltransferase activity"/>
    <property type="evidence" value="ECO:0007669"/>
    <property type="project" value="UniProtKB-EC"/>
</dbReference>
<keyword evidence="6 11" id="KW-0949">S-adenosyl-L-methionine</keyword>
<feature type="domain" description="DOT1" evidence="12">
    <location>
        <begin position="1"/>
        <end position="214"/>
    </location>
</feature>
<accession>A0A0D0BXL3</accession>
<dbReference type="Proteomes" id="UP000053593">
    <property type="component" value="Unassembled WGS sequence"/>
</dbReference>
<dbReference type="CDD" id="cd02440">
    <property type="entry name" value="AdoMet_MTases"/>
    <property type="match status" value="1"/>
</dbReference>
<evidence type="ECO:0000256" key="10">
    <source>
        <dbReference type="ARBA" id="ARBA00047770"/>
    </source>
</evidence>
<keyword evidence="7 11" id="KW-0156">Chromatin regulator</keyword>
<keyword evidence="8 11" id="KW-0539">Nucleus</keyword>
<comment type="function">
    <text evidence="11">Histone methyltransferase that specifically trimethylates histone H3 to form H3K79me3. This methylation is required for telomere silencing and for the pachytene checkpoint during the meiotic cell cycle by allowing the recruitment of RAD9 to double strand breaks. Nucleosomes are preferred as substrate compared to free histone.</text>
</comment>
<dbReference type="SUPFAM" id="SSF53335">
    <property type="entry name" value="S-adenosyl-L-methionine-dependent methyltransferases"/>
    <property type="match status" value="1"/>
</dbReference>